<evidence type="ECO:0000313" key="2">
    <source>
        <dbReference type="Proteomes" id="UP000019184"/>
    </source>
</evidence>
<proteinExistence type="predicted"/>
<protein>
    <submittedName>
        <fullName evidence="1">Uncharacterized protein</fullName>
    </submittedName>
</protein>
<sequence length="81" mass="9867">MIRIKLLISTDYWDAFVARLGNQHPVKWIFVMKWHIDESRQVLIGNRQQFKVVPQHVHMDETWVWRSQFKFFTAHLDGDFP</sequence>
<gene>
    <name evidence="1" type="ORF">BN874_1240007</name>
</gene>
<name>A0A7U7J2R2_9GAMM</name>
<organism evidence="1 2">
    <name type="scientific">Candidatus Contendobacter odensis Run_B_J11</name>
    <dbReference type="NCBI Taxonomy" id="1400861"/>
    <lineage>
        <taxon>Bacteria</taxon>
        <taxon>Pseudomonadati</taxon>
        <taxon>Pseudomonadota</taxon>
        <taxon>Gammaproteobacteria</taxon>
        <taxon>Candidatus Competibacteraceae</taxon>
        <taxon>Candidatus Contendibacter</taxon>
    </lineage>
</organism>
<dbReference type="EMBL" id="CBTK010000029">
    <property type="protein sequence ID" value="CDH43578.1"/>
    <property type="molecule type" value="Genomic_DNA"/>
</dbReference>
<dbReference type="Proteomes" id="UP000019184">
    <property type="component" value="Unassembled WGS sequence"/>
</dbReference>
<dbReference type="AlphaFoldDB" id="A0A7U7J2R2"/>
<accession>A0A7U7J2R2</accession>
<keyword evidence="2" id="KW-1185">Reference proteome</keyword>
<reference evidence="1 2" key="1">
    <citation type="journal article" date="2014" name="ISME J.">
        <title>Candidatus Competibacter-lineage genomes retrieved from metagenomes reveal functional metabolic diversity.</title>
        <authorList>
            <person name="McIlroy S.J."/>
            <person name="Albertsen M."/>
            <person name="Andresen E.K."/>
            <person name="Saunders A.M."/>
            <person name="Kristiansen R."/>
            <person name="Stokholm-Bjerregaard M."/>
            <person name="Nielsen K.L."/>
            <person name="Nielsen P.H."/>
        </authorList>
    </citation>
    <scope>NUCLEOTIDE SEQUENCE [LARGE SCALE GENOMIC DNA]</scope>
    <source>
        <strain evidence="1 2">Run_B_J11</strain>
    </source>
</reference>
<comment type="caution">
    <text evidence="1">The sequence shown here is derived from an EMBL/GenBank/DDBJ whole genome shotgun (WGS) entry which is preliminary data.</text>
</comment>
<evidence type="ECO:0000313" key="1">
    <source>
        <dbReference type="EMBL" id="CDH43578.1"/>
    </source>
</evidence>